<gene>
    <name evidence="1" type="ORF">FXF47_07770</name>
</gene>
<dbReference type="InterPro" id="IPR036748">
    <property type="entry name" value="MTH938-like_sf"/>
</dbReference>
<name>A0A5D0MCF4_9BACT</name>
<organism evidence="1 2">
    <name type="scientific">Candidatus Mcinerneyibacterium aminivorans</name>
    <dbReference type="NCBI Taxonomy" id="2703815"/>
    <lineage>
        <taxon>Bacteria</taxon>
        <taxon>Candidatus Macinerneyibacteriota</taxon>
        <taxon>Candidatus Mcinerneyibacteria</taxon>
        <taxon>Candidatus Mcinerneyibacteriales</taxon>
        <taxon>Candidatus Mcinerneyibacteriaceae</taxon>
        <taxon>Candidatus Mcinerneyibacterium</taxon>
    </lineage>
</organism>
<dbReference type="SUPFAM" id="SSF64076">
    <property type="entry name" value="MTH938-like"/>
    <property type="match status" value="1"/>
</dbReference>
<accession>A0A5D0MCF4</accession>
<dbReference type="PANTHER" id="PTHR15811">
    <property type="entry name" value="MTH938 DOMAIN-CONTAINING PROTEIN"/>
    <property type="match status" value="1"/>
</dbReference>
<dbReference type="Pfam" id="PF04430">
    <property type="entry name" value="DUF498"/>
    <property type="match status" value="1"/>
</dbReference>
<dbReference type="InterPro" id="IPR007523">
    <property type="entry name" value="NDUFAF3/AAMDC"/>
</dbReference>
<dbReference type="AlphaFoldDB" id="A0A5D0MCF4"/>
<dbReference type="Gene3D" id="3.40.1230.10">
    <property type="entry name" value="MTH938-like"/>
    <property type="match status" value="1"/>
</dbReference>
<comment type="caution">
    <text evidence="1">The sequence shown here is derived from an EMBL/GenBank/DDBJ whole genome shotgun (WGS) entry which is preliminary data.</text>
</comment>
<dbReference type="GO" id="GO:0005737">
    <property type="term" value="C:cytoplasm"/>
    <property type="evidence" value="ECO:0007669"/>
    <property type="project" value="TreeGrafter"/>
</dbReference>
<evidence type="ECO:0000313" key="1">
    <source>
        <dbReference type="EMBL" id="TYB30666.1"/>
    </source>
</evidence>
<dbReference type="Proteomes" id="UP000324143">
    <property type="component" value="Unassembled WGS sequence"/>
</dbReference>
<keyword evidence="2" id="KW-1185">Reference proteome</keyword>
<protein>
    <submittedName>
        <fullName evidence="1">Uncharacterized protein</fullName>
    </submittedName>
</protein>
<evidence type="ECO:0000313" key="2">
    <source>
        <dbReference type="Proteomes" id="UP000324143"/>
    </source>
</evidence>
<proteinExistence type="predicted"/>
<dbReference type="EMBL" id="VSIX01000089">
    <property type="protein sequence ID" value="TYB30666.1"/>
    <property type="molecule type" value="Genomic_DNA"/>
</dbReference>
<reference evidence="1" key="1">
    <citation type="submission" date="2019-08" db="EMBL/GenBank/DDBJ databases">
        <title>Genomic characterization of a novel candidate phylum (ARYD3) from a high temperature, high salinity tertiary oil reservoir in north central Oklahoma, USA.</title>
        <authorList>
            <person name="Youssef N.H."/>
            <person name="Yadav A."/>
            <person name="Elshahed M.S."/>
        </authorList>
    </citation>
    <scope>NUCLEOTIDE SEQUENCE [LARGE SCALE GENOMIC DNA]</scope>
    <source>
        <strain evidence="1">ARYD3</strain>
    </source>
</reference>
<sequence length="113" mass="13058">MKIEDYKFGEIVIDGKKFTSDLLIYENEIKSNWWRSEGHLLHLEDLNWVLNKNPKVIIIGTGNSGVMKVPEKLVNKLEERNMKIIVEKTQVAVKKFNERNMGDKVAAGFHLTC</sequence>
<dbReference type="PANTHER" id="PTHR15811:SF5">
    <property type="entry name" value="MTH938 DOMAIN-CONTAINING PROTEIN"/>
    <property type="match status" value="1"/>
</dbReference>